<organism evidence="1 2">
    <name type="scientific">Cucurbita argyrosperma subsp. sororia</name>
    <dbReference type="NCBI Taxonomy" id="37648"/>
    <lineage>
        <taxon>Eukaryota</taxon>
        <taxon>Viridiplantae</taxon>
        <taxon>Streptophyta</taxon>
        <taxon>Embryophyta</taxon>
        <taxon>Tracheophyta</taxon>
        <taxon>Spermatophyta</taxon>
        <taxon>Magnoliopsida</taxon>
        <taxon>eudicotyledons</taxon>
        <taxon>Gunneridae</taxon>
        <taxon>Pentapetalae</taxon>
        <taxon>rosids</taxon>
        <taxon>fabids</taxon>
        <taxon>Cucurbitales</taxon>
        <taxon>Cucurbitaceae</taxon>
        <taxon>Cucurbiteae</taxon>
        <taxon>Cucurbita</taxon>
    </lineage>
</organism>
<evidence type="ECO:0000313" key="2">
    <source>
        <dbReference type="Proteomes" id="UP000685013"/>
    </source>
</evidence>
<proteinExistence type="predicted"/>
<feature type="non-terminal residue" evidence="1">
    <location>
        <position position="1"/>
    </location>
</feature>
<sequence>MSLSHCMEKGRACLITEKALWVRNRERLQRQKGVLKDPHGETIIKRFLRNELEAGNGLNAYDSEEHYELGTKVLVQYKAWNL</sequence>
<protein>
    <submittedName>
        <fullName evidence="1">Uncharacterized protein</fullName>
    </submittedName>
</protein>
<accession>A0AAV6NZ18</accession>
<name>A0AAV6NZ18_9ROSI</name>
<dbReference type="AlphaFoldDB" id="A0AAV6NZ18"/>
<reference evidence="1 2" key="1">
    <citation type="journal article" date="2021" name="Hortic Res">
        <title>The domestication of Cucurbita argyrosperma as revealed by the genome of its wild relative.</title>
        <authorList>
            <person name="Barrera-Redondo J."/>
            <person name="Sanchez-de la Vega G."/>
            <person name="Aguirre-Liguori J.A."/>
            <person name="Castellanos-Morales G."/>
            <person name="Gutierrez-Guerrero Y.T."/>
            <person name="Aguirre-Dugua X."/>
            <person name="Aguirre-Planter E."/>
            <person name="Tenaillon M.I."/>
            <person name="Lira-Saade R."/>
            <person name="Eguiarte L.E."/>
        </authorList>
    </citation>
    <scope>NUCLEOTIDE SEQUENCE [LARGE SCALE GENOMIC DNA]</scope>
    <source>
        <strain evidence="1">JBR-2021</strain>
    </source>
</reference>
<dbReference type="EMBL" id="JAGKQH010000003">
    <property type="protein sequence ID" value="KAG6604222.1"/>
    <property type="molecule type" value="Genomic_DNA"/>
</dbReference>
<evidence type="ECO:0000313" key="1">
    <source>
        <dbReference type="EMBL" id="KAG6604222.1"/>
    </source>
</evidence>
<comment type="caution">
    <text evidence="1">The sequence shown here is derived from an EMBL/GenBank/DDBJ whole genome shotgun (WGS) entry which is preliminary data.</text>
</comment>
<gene>
    <name evidence="1" type="ORF">SDJN03_04831</name>
</gene>
<keyword evidence="2" id="KW-1185">Reference proteome</keyword>
<dbReference type="Proteomes" id="UP000685013">
    <property type="component" value="Chromosome 3"/>
</dbReference>